<dbReference type="Gene3D" id="3.90.1150.10">
    <property type="entry name" value="Aspartate Aminotransferase, domain 1"/>
    <property type="match status" value="1"/>
</dbReference>
<protein>
    <recommendedName>
        <fullName evidence="2">cysteine-S-conjugate beta-lyase</fullName>
        <ecNumber evidence="2">4.4.1.13</ecNumber>
    </recommendedName>
</protein>
<dbReference type="AlphaFoldDB" id="A0AAE3JC52"/>
<keyword evidence="8" id="KW-1185">Reference proteome</keyword>
<dbReference type="GO" id="GO:0047804">
    <property type="term" value="F:cysteine-S-conjugate beta-lyase activity"/>
    <property type="evidence" value="ECO:0007669"/>
    <property type="project" value="UniProtKB-EC"/>
</dbReference>
<dbReference type="Gene3D" id="3.40.640.10">
    <property type="entry name" value="Type I PLP-dependent aspartate aminotransferase-like (Major domain)"/>
    <property type="match status" value="1"/>
</dbReference>
<dbReference type="InterPro" id="IPR015424">
    <property type="entry name" value="PyrdxlP-dep_Trfase"/>
</dbReference>
<keyword evidence="7" id="KW-0032">Aminotransferase</keyword>
<dbReference type="EMBL" id="JAJEQN010000028">
    <property type="protein sequence ID" value="MCC2222160.1"/>
    <property type="molecule type" value="Genomic_DNA"/>
</dbReference>
<dbReference type="CDD" id="cd00609">
    <property type="entry name" value="AAT_like"/>
    <property type="match status" value="1"/>
</dbReference>
<feature type="domain" description="Aminotransferase class I/classII large" evidence="6">
    <location>
        <begin position="42"/>
        <end position="393"/>
    </location>
</feature>
<dbReference type="EC" id="4.4.1.13" evidence="2"/>
<dbReference type="Proteomes" id="UP001198200">
    <property type="component" value="Unassembled WGS sequence"/>
</dbReference>
<dbReference type="InterPro" id="IPR004839">
    <property type="entry name" value="Aminotransferase_I/II_large"/>
</dbReference>
<accession>A0AAE3JC52</accession>
<dbReference type="InterPro" id="IPR015422">
    <property type="entry name" value="PyrdxlP-dep_Trfase_small"/>
</dbReference>
<keyword evidence="4" id="KW-0456">Lyase</keyword>
<dbReference type="Pfam" id="PF00155">
    <property type="entry name" value="Aminotran_1_2"/>
    <property type="match status" value="1"/>
</dbReference>
<sequence length="401" mass="45419">MKYDFTTILNREGTGAIAVSKIPFDNAEIKEGFSKIPMWVADMNYATAPSVIEAIQNRLAHPVFGYFDIKDAYSESIIEWQKTRNGVTDIPKEAIDYENGVLGGVSSVLQAFTAPGEAILLHSPAYIGFIGTITNMGRKIVYSPLKKDEQGVWRMDYEDMDKKLKENHIHLAIFCTPHNPCGRVWECEEIEKAMEVYEKNKCLVISDEIWSDLTLEGHKHIPTQSVNEYAHEHTFAFYAPSKTFNLAGLVGSYHIVYNSYLRDRLMEAEKCSHYNSANVLSISALMGAYTKEGAEWVDELREVLTQNVDYAYTYITTHFDGVSVAKAQGTYMLYLDCSGWLKEHPEMTMDDLIRAGIAVGVVWQDGRPFMNPNTIRMNLAVPHALVKEAMDRLDKYVFNAK</sequence>
<evidence type="ECO:0000259" key="6">
    <source>
        <dbReference type="Pfam" id="PF00155"/>
    </source>
</evidence>
<evidence type="ECO:0000313" key="8">
    <source>
        <dbReference type="Proteomes" id="UP001198200"/>
    </source>
</evidence>
<comment type="caution">
    <text evidence="7">The sequence shown here is derived from an EMBL/GenBank/DDBJ whole genome shotgun (WGS) entry which is preliminary data.</text>
</comment>
<proteinExistence type="inferred from homology"/>
<dbReference type="GO" id="GO:0030170">
    <property type="term" value="F:pyridoxal phosphate binding"/>
    <property type="evidence" value="ECO:0007669"/>
    <property type="project" value="InterPro"/>
</dbReference>
<dbReference type="PANTHER" id="PTHR43525">
    <property type="entry name" value="PROTEIN MALY"/>
    <property type="match status" value="1"/>
</dbReference>
<evidence type="ECO:0000256" key="1">
    <source>
        <dbReference type="ARBA" id="ARBA00001933"/>
    </source>
</evidence>
<organism evidence="7 8">
    <name type="scientific">Anthropogastromicrobium aceti</name>
    <dbReference type="NCBI Taxonomy" id="2981768"/>
    <lineage>
        <taxon>Bacteria</taxon>
        <taxon>Bacillati</taxon>
        <taxon>Bacillota</taxon>
        <taxon>Clostridia</taxon>
        <taxon>Lachnospirales</taxon>
        <taxon>Lachnospiraceae</taxon>
        <taxon>Anthropogastromicrobium</taxon>
    </lineage>
</organism>
<dbReference type="GO" id="GO:0008483">
    <property type="term" value="F:transaminase activity"/>
    <property type="evidence" value="ECO:0007669"/>
    <property type="project" value="UniProtKB-KW"/>
</dbReference>
<name>A0AAE3JC52_9FIRM</name>
<dbReference type="InterPro" id="IPR015421">
    <property type="entry name" value="PyrdxlP-dep_Trfase_major"/>
</dbReference>
<evidence type="ECO:0000256" key="5">
    <source>
        <dbReference type="ARBA" id="ARBA00037974"/>
    </source>
</evidence>
<comment type="similarity">
    <text evidence="5">Belongs to the class-II pyridoxal-phosphate-dependent aminotransferase family. MalY/PatB cystathionine beta-lyase subfamily.</text>
</comment>
<keyword evidence="7" id="KW-0808">Transferase</keyword>
<keyword evidence="3" id="KW-0663">Pyridoxal phosphate</keyword>
<dbReference type="RefSeq" id="WP_262538584.1">
    <property type="nucleotide sequence ID" value="NZ_JAJEQN010000028.1"/>
</dbReference>
<evidence type="ECO:0000256" key="4">
    <source>
        <dbReference type="ARBA" id="ARBA00023239"/>
    </source>
</evidence>
<evidence type="ECO:0000256" key="3">
    <source>
        <dbReference type="ARBA" id="ARBA00022898"/>
    </source>
</evidence>
<evidence type="ECO:0000313" key="7">
    <source>
        <dbReference type="EMBL" id="MCC2222160.1"/>
    </source>
</evidence>
<comment type="cofactor">
    <cofactor evidence="1">
        <name>pyridoxal 5'-phosphate</name>
        <dbReference type="ChEBI" id="CHEBI:597326"/>
    </cofactor>
</comment>
<gene>
    <name evidence="7" type="ORF">LKD48_11010</name>
</gene>
<dbReference type="PANTHER" id="PTHR43525:SF1">
    <property type="entry name" value="PROTEIN MALY"/>
    <property type="match status" value="1"/>
</dbReference>
<evidence type="ECO:0000256" key="2">
    <source>
        <dbReference type="ARBA" id="ARBA00012224"/>
    </source>
</evidence>
<reference evidence="7 8" key="1">
    <citation type="submission" date="2021-10" db="EMBL/GenBank/DDBJ databases">
        <title>Anaerobic single-cell dispensing facilitates the cultivation of human gut bacteria.</title>
        <authorList>
            <person name="Afrizal A."/>
        </authorList>
    </citation>
    <scope>NUCLEOTIDE SEQUENCE [LARGE SCALE GENOMIC DNA]</scope>
    <source>
        <strain evidence="7 8">CLA-AA-H224</strain>
    </source>
</reference>
<dbReference type="SUPFAM" id="SSF53383">
    <property type="entry name" value="PLP-dependent transferases"/>
    <property type="match status" value="1"/>
</dbReference>
<dbReference type="InterPro" id="IPR051798">
    <property type="entry name" value="Class-II_PLP-Dep_Aminotrans"/>
</dbReference>